<accession>A0ABU4Y8G1</accession>
<dbReference type="RefSeq" id="WP_320291332.1">
    <property type="nucleotide sequence ID" value="NZ_JAVIIW010000072.1"/>
</dbReference>
<sequence>MKRTEKARPFVPTEIHVGTVTDERGAIGILSIHTTEGLLDIALDRNAAEAIVNAIGTIRSRLEAAET</sequence>
<dbReference type="Proteomes" id="UP001287059">
    <property type="component" value="Unassembled WGS sequence"/>
</dbReference>
<gene>
    <name evidence="1" type="ORF">RFN28_32950</name>
</gene>
<proteinExistence type="predicted"/>
<name>A0ABU4Y8G1_9HYPH</name>
<comment type="caution">
    <text evidence="1">The sequence shown here is derived from an EMBL/GenBank/DDBJ whole genome shotgun (WGS) entry which is preliminary data.</text>
</comment>
<reference evidence="1 2" key="1">
    <citation type="submission" date="2023-08" db="EMBL/GenBank/DDBJ databases">
        <title>Implementing the SeqCode for naming new Mesorhizobium species isolated from Vachellia karroo root nodules.</title>
        <authorList>
            <person name="Van Lill M."/>
        </authorList>
    </citation>
    <scope>NUCLEOTIDE SEQUENCE [LARGE SCALE GENOMIC DNA]</scope>
    <source>
        <strain evidence="1 2">VK24D</strain>
    </source>
</reference>
<evidence type="ECO:0000313" key="2">
    <source>
        <dbReference type="Proteomes" id="UP001287059"/>
    </source>
</evidence>
<evidence type="ECO:0000313" key="1">
    <source>
        <dbReference type="EMBL" id="MDX8483224.1"/>
    </source>
</evidence>
<organism evidence="1 2">
    <name type="scientific">Mesorhizobium album</name>
    <dbReference type="NCBI Taxonomy" id="3072314"/>
    <lineage>
        <taxon>Bacteria</taxon>
        <taxon>Pseudomonadati</taxon>
        <taxon>Pseudomonadota</taxon>
        <taxon>Alphaproteobacteria</taxon>
        <taxon>Hyphomicrobiales</taxon>
        <taxon>Phyllobacteriaceae</taxon>
        <taxon>Mesorhizobium</taxon>
    </lineage>
</organism>
<protein>
    <submittedName>
        <fullName evidence="1">Uncharacterized protein</fullName>
    </submittedName>
</protein>
<keyword evidence="2" id="KW-1185">Reference proteome</keyword>
<dbReference type="EMBL" id="JAVIIW010000072">
    <property type="protein sequence ID" value="MDX8483224.1"/>
    <property type="molecule type" value="Genomic_DNA"/>
</dbReference>